<keyword evidence="2" id="KW-1185">Reference proteome</keyword>
<dbReference type="HOGENOM" id="CLU_201512_0_0_1"/>
<organism evidence="1 2">
    <name type="scientific">Scleroderma citrinum Foug A</name>
    <dbReference type="NCBI Taxonomy" id="1036808"/>
    <lineage>
        <taxon>Eukaryota</taxon>
        <taxon>Fungi</taxon>
        <taxon>Dikarya</taxon>
        <taxon>Basidiomycota</taxon>
        <taxon>Agaricomycotina</taxon>
        <taxon>Agaricomycetes</taxon>
        <taxon>Agaricomycetidae</taxon>
        <taxon>Boletales</taxon>
        <taxon>Sclerodermatineae</taxon>
        <taxon>Sclerodermataceae</taxon>
        <taxon>Scleroderma</taxon>
    </lineage>
</organism>
<sequence length="59" mass="6536">DNDDVVFAMVAGVAEVEALDPSTVDEARSRSDWENWETAIESELKSLADAHTWEVVECP</sequence>
<name>A0A0C3AEA7_9AGAM</name>
<protein>
    <submittedName>
        <fullName evidence="1">Uncharacterized protein</fullName>
    </submittedName>
</protein>
<feature type="non-terminal residue" evidence="1">
    <location>
        <position position="59"/>
    </location>
</feature>
<dbReference type="OrthoDB" id="2685291at2759"/>
<feature type="non-terminal residue" evidence="1">
    <location>
        <position position="1"/>
    </location>
</feature>
<proteinExistence type="predicted"/>
<evidence type="ECO:0000313" key="2">
    <source>
        <dbReference type="Proteomes" id="UP000053989"/>
    </source>
</evidence>
<gene>
    <name evidence="1" type="ORF">SCLCIDRAFT_49286</name>
</gene>
<reference evidence="1 2" key="1">
    <citation type="submission" date="2014-04" db="EMBL/GenBank/DDBJ databases">
        <authorList>
            <consortium name="DOE Joint Genome Institute"/>
            <person name="Kuo A."/>
            <person name="Kohler A."/>
            <person name="Nagy L.G."/>
            <person name="Floudas D."/>
            <person name="Copeland A."/>
            <person name="Barry K.W."/>
            <person name="Cichocki N."/>
            <person name="Veneault-Fourrey C."/>
            <person name="LaButti K."/>
            <person name="Lindquist E.A."/>
            <person name="Lipzen A."/>
            <person name="Lundell T."/>
            <person name="Morin E."/>
            <person name="Murat C."/>
            <person name="Sun H."/>
            <person name="Tunlid A."/>
            <person name="Henrissat B."/>
            <person name="Grigoriev I.V."/>
            <person name="Hibbett D.S."/>
            <person name="Martin F."/>
            <person name="Nordberg H.P."/>
            <person name="Cantor M.N."/>
            <person name="Hua S.X."/>
        </authorList>
    </citation>
    <scope>NUCLEOTIDE SEQUENCE [LARGE SCALE GENOMIC DNA]</scope>
    <source>
        <strain evidence="1 2">Foug A</strain>
    </source>
</reference>
<dbReference type="EMBL" id="KN822036">
    <property type="protein sequence ID" value="KIM63282.1"/>
    <property type="molecule type" value="Genomic_DNA"/>
</dbReference>
<reference evidence="2" key="2">
    <citation type="submission" date="2015-01" db="EMBL/GenBank/DDBJ databases">
        <title>Evolutionary Origins and Diversification of the Mycorrhizal Mutualists.</title>
        <authorList>
            <consortium name="DOE Joint Genome Institute"/>
            <consortium name="Mycorrhizal Genomics Consortium"/>
            <person name="Kohler A."/>
            <person name="Kuo A."/>
            <person name="Nagy L.G."/>
            <person name="Floudas D."/>
            <person name="Copeland A."/>
            <person name="Barry K.W."/>
            <person name="Cichocki N."/>
            <person name="Veneault-Fourrey C."/>
            <person name="LaButti K."/>
            <person name="Lindquist E.A."/>
            <person name="Lipzen A."/>
            <person name="Lundell T."/>
            <person name="Morin E."/>
            <person name="Murat C."/>
            <person name="Riley R."/>
            <person name="Ohm R."/>
            <person name="Sun H."/>
            <person name="Tunlid A."/>
            <person name="Henrissat B."/>
            <person name="Grigoriev I.V."/>
            <person name="Hibbett D.S."/>
            <person name="Martin F."/>
        </authorList>
    </citation>
    <scope>NUCLEOTIDE SEQUENCE [LARGE SCALE GENOMIC DNA]</scope>
    <source>
        <strain evidence="2">Foug A</strain>
    </source>
</reference>
<accession>A0A0C3AEA7</accession>
<dbReference type="InParanoid" id="A0A0C3AEA7"/>
<dbReference type="AlphaFoldDB" id="A0A0C3AEA7"/>
<evidence type="ECO:0000313" key="1">
    <source>
        <dbReference type="EMBL" id="KIM63282.1"/>
    </source>
</evidence>
<dbReference type="Proteomes" id="UP000053989">
    <property type="component" value="Unassembled WGS sequence"/>
</dbReference>